<dbReference type="SUPFAM" id="SSF109604">
    <property type="entry name" value="HD-domain/PDEase-like"/>
    <property type="match status" value="1"/>
</dbReference>
<evidence type="ECO:0000313" key="2">
    <source>
        <dbReference type="EMBL" id="EXI88787.1"/>
    </source>
</evidence>
<organism evidence="2 3">
    <name type="scientific">Accumulibacter regalis</name>
    <dbReference type="NCBI Taxonomy" id="522306"/>
    <lineage>
        <taxon>Bacteria</taxon>
        <taxon>Pseudomonadati</taxon>
        <taxon>Pseudomonadota</taxon>
        <taxon>Betaproteobacteria</taxon>
        <taxon>Candidatus Accumulibacter</taxon>
    </lineage>
</organism>
<keyword evidence="3" id="KW-1185">Reference proteome</keyword>
<evidence type="ECO:0000313" key="3">
    <source>
        <dbReference type="Proteomes" id="UP000022141"/>
    </source>
</evidence>
<proteinExistence type="predicted"/>
<dbReference type="InterPro" id="IPR013976">
    <property type="entry name" value="HDOD"/>
</dbReference>
<gene>
    <name evidence="2" type="ORF">AW11_01890</name>
</gene>
<protein>
    <submittedName>
        <fullName evidence="2">HDOD domain protein</fullName>
    </submittedName>
</protein>
<dbReference type="STRING" id="1454004.AW11_01890"/>
<dbReference type="eggNOG" id="COG3434">
    <property type="taxonomic scope" value="Bacteria"/>
</dbReference>
<accession>A0A011QHI5</accession>
<dbReference type="InterPro" id="IPR052340">
    <property type="entry name" value="RNase_Y/CdgJ"/>
</dbReference>
<dbReference type="PANTHER" id="PTHR33525">
    <property type="match status" value="1"/>
</dbReference>
<feature type="domain" description="HDOD" evidence="1">
    <location>
        <begin position="187"/>
        <end position="382"/>
    </location>
</feature>
<dbReference type="PATRIC" id="fig|1454004.3.peg.1953"/>
<dbReference type="Gene3D" id="1.10.3210.10">
    <property type="entry name" value="Hypothetical protein af1432"/>
    <property type="match status" value="1"/>
</dbReference>
<evidence type="ECO:0000259" key="1">
    <source>
        <dbReference type="PROSITE" id="PS51833"/>
    </source>
</evidence>
<dbReference type="EMBL" id="JEMY01000024">
    <property type="protein sequence ID" value="EXI88787.1"/>
    <property type="molecule type" value="Genomic_DNA"/>
</dbReference>
<dbReference type="Proteomes" id="UP000022141">
    <property type="component" value="Unassembled WGS sequence"/>
</dbReference>
<dbReference type="PANTHER" id="PTHR33525:SF4">
    <property type="entry name" value="CYCLIC DI-GMP PHOSPHODIESTERASE CDGJ"/>
    <property type="match status" value="1"/>
</dbReference>
<reference evidence="2" key="1">
    <citation type="submission" date="2014-02" db="EMBL/GenBank/DDBJ databases">
        <title>Expanding our view of genomic diversity in Candidatus Accumulibacter clades.</title>
        <authorList>
            <person name="Skennerton C.T."/>
            <person name="Barr J.J."/>
            <person name="Slater F.R."/>
            <person name="Bond P.L."/>
            <person name="Tyson G.W."/>
        </authorList>
    </citation>
    <scope>NUCLEOTIDE SEQUENCE [LARGE SCALE GENOMIC DNA]</scope>
</reference>
<dbReference type="AlphaFoldDB" id="A0A011QHI5"/>
<dbReference type="Pfam" id="PF08668">
    <property type="entry name" value="HDOD"/>
    <property type="match status" value="1"/>
</dbReference>
<dbReference type="PROSITE" id="PS51833">
    <property type="entry name" value="HDOD"/>
    <property type="match status" value="1"/>
</dbReference>
<name>A0A011QHI5_ACCRE</name>
<comment type="caution">
    <text evidence="2">The sequence shown here is derived from an EMBL/GenBank/DDBJ whole genome shotgun (WGS) entry which is preliminary data.</text>
</comment>
<sequence>MPELYSFLRPLLAADKRWAALECCFADPSLLAASELAARFVDAGAAAPAKSTPLVVSIEPEWLPESEFIDKFEPDQAIFVLPARVLEDAPGLALCQNLRQQGRHLGVRLDRRQLIERLAGAPFDYLQIDAAMARYELTALDWSALQRQRLGRIAAGVASLDSFEWLAEKNFELADSRFVTVVDPHAGGQPDLARLKVLKLLTLVIQDADTAEIEEVFRQEARLAYNLLRLVNSVAVGAKTRISSFHQAIALLGRRQLQRWLQLLIYADQLTHANRPNPLLQLAAERGRQMELLSLGLAATGELADGGDAAFMTGIFSLLDILLKLPMSEILGELPLSAEVGQALSSRQGTLGTLLAAIVAGEAGELEKAQTLLAGLGISPACHAMAQLGAFCWASRINAER</sequence>